<reference evidence="3" key="1">
    <citation type="submission" date="2015-10" db="EMBL/GenBank/DDBJ databases">
        <title>Genome of Paenibacillus bovis sp. nov.</title>
        <authorList>
            <person name="Wu Z."/>
            <person name="Gao C."/>
            <person name="Liu Z."/>
            <person name="Zheng H."/>
        </authorList>
    </citation>
    <scope>NUCLEOTIDE SEQUENCE [LARGE SCALE GENOMIC DNA]</scope>
    <source>
        <strain evidence="3">BD3526</strain>
    </source>
</reference>
<keyword evidence="1" id="KW-0472">Membrane</keyword>
<keyword evidence="1" id="KW-0812">Transmembrane</keyword>
<gene>
    <name evidence="2" type="ORF">AR543_01975</name>
</gene>
<accession>A0A172ZCN4</accession>
<dbReference type="STRING" id="1616788.AR543_01975"/>
<proteinExistence type="predicted"/>
<evidence type="ECO:0000313" key="3">
    <source>
        <dbReference type="Proteomes" id="UP000078148"/>
    </source>
</evidence>
<feature type="transmembrane region" description="Helical" evidence="1">
    <location>
        <begin position="31"/>
        <end position="50"/>
    </location>
</feature>
<name>A0A172ZCN4_9BACL</name>
<dbReference type="KEGG" id="pbv:AR543_01975"/>
<evidence type="ECO:0000313" key="2">
    <source>
        <dbReference type="EMBL" id="ANF94920.1"/>
    </source>
</evidence>
<dbReference type="AlphaFoldDB" id="A0A172ZCN4"/>
<evidence type="ECO:0000256" key="1">
    <source>
        <dbReference type="SAM" id="Phobius"/>
    </source>
</evidence>
<protein>
    <submittedName>
        <fullName evidence="2">Uncharacterized protein</fullName>
    </submittedName>
</protein>
<organism evidence="2 3">
    <name type="scientific">Paenibacillus bovis</name>
    <dbReference type="NCBI Taxonomy" id="1616788"/>
    <lineage>
        <taxon>Bacteria</taxon>
        <taxon>Bacillati</taxon>
        <taxon>Bacillota</taxon>
        <taxon>Bacilli</taxon>
        <taxon>Bacillales</taxon>
        <taxon>Paenibacillaceae</taxon>
        <taxon>Paenibacillus</taxon>
    </lineage>
</organism>
<dbReference type="EMBL" id="CP013023">
    <property type="protein sequence ID" value="ANF94920.1"/>
    <property type="molecule type" value="Genomic_DNA"/>
</dbReference>
<sequence>MLSLLLLYYVLAAVYSVLRWKYRDRCGEDTAGAITLVVLLPLFGLFISLLRDGLRSGYLRLSRSTGHLTDEVADDQPVRVFRTLDVRKESNLVPLEEALLVNDHTSRRRLMLDFLKDDPGAMMPLLEQAVSNEDTETSHYAVTAVVEIKRKLTLSIQHYSVRYEQGDRSVAMLGEYAEAIRQYMHSGFMDRPTRRTYLSTYARLLGELIEAGGGDEQVFNAKIHSEMELERPDLALQYEQKFREAHTDSEQPYLTALQLYYDLQMKEAFFQTLQALKQSNIKVSNTGLNVIRYWSEKGA</sequence>
<keyword evidence="1" id="KW-1133">Transmembrane helix</keyword>
<reference evidence="2 3" key="2">
    <citation type="journal article" date="2016" name="Int. J. Syst. Evol. Microbiol.">
        <title>Paenibacillus bovis sp. nov., isolated from raw yak (Bos grunniens) milk.</title>
        <authorList>
            <person name="Gao C."/>
            <person name="Han J."/>
            <person name="Liu Z."/>
            <person name="Xu X."/>
            <person name="Hang F."/>
            <person name="Wu Z."/>
        </authorList>
    </citation>
    <scope>NUCLEOTIDE SEQUENCE [LARGE SCALE GENOMIC DNA]</scope>
    <source>
        <strain evidence="2 3">BD3526</strain>
    </source>
</reference>
<dbReference type="Proteomes" id="UP000078148">
    <property type="component" value="Chromosome"/>
</dbReference>
<dbReference type="RefSeq" id="WP_060531375.1">
    <property type="nucleotide sequence ID" value="NZ_CP013023.1"/>
</dbReference>
<dbReference type="OrthoDB" id="1933450at2"/>
<keyword evidence="3" id="KW-1185">Reference proteome</keyword>